<dbReference type="EMBL" id="CP071706">
    <property type="protein sequence ID" value="KDO00664.2"/>
    <property type="molecule type" value="Genomic_DNA"/>
</dbReference>
<organism evidence="3 4">
    <name type="scientific">Pseudomonas donghuensis</name>
    <dbReference type="NCBI Taxonomy" id="1163398"/>
    <lineage>
        <taxon>Bacteria</taxon>
        <taxon>Pseudomonadati</taxon>
        <taxon>Pseudomonadota</taxon>
        <taxon>Gammaproteobacteria</taxon>
        <taxon>Pseudomonadales</taxon>
        <taxon>Pseudomonadaceae</taxon>
        <taxon>Pseudomonas</taxon>
    </lineage>
</organism>
<reference evidence="3 4" key="2">
    <citation type="journal article" date="2016" name="Front. Microbiol.">
        <title>When Genome-Based Approach Meets the 'Old but Good': Revealing Genes Involved in the Antibacterial Activity of Pseudomonas sp. P482 against Soft Rot Pathogens.</title>
        <authorList>
            <person name="Krzyzanowska D.M."/>
            <person name="Ossowicki A."/>
            <person name="Rajewska M."/>
            <person name="Maciag T."/>
            <person name="Jablonska M."/>
            <person name="Obuchowski M."/>
            <person name="Heeb S."/>
            <person name="Jafra S."/>
        </authorList>
    </citation>
    <scope>NUCLEOTIDE SEQUENCE [LARGE SCALE GENOMIC DNA]</scope>
    <source>
        <strain evidence="3 4">P482</strain>
    </source>
</reference>
<proteinExistence type="predicted"/>
<dbReference type="Proteomes" id="UP000027121">
    <property type="component" value="Chromosome"/>
</dbReference>
<name>A0AAP0XFJ7_9PSED</name>
<feature type="region of interest" description="Disordered" evidence="1">
    <location>
        <begin position="25"/>
        <end position="63"/>
    </location>
</feature>
<accession>A0AAP0XFJ7</accession>
<dbReference type="AlphaFoldDB" id="A0AAP0XFJ7"/>
<protein>
    <submittedName>
        <fullName evidence="3">RcnB family protein</fullName>
    </submittedName>
</protein>
<dbReference type="Pfam" id="PF11776">
    <property type="entry name" value="RcnB"/>
    <property type="match status" value="1"/>
</dbReference>
<feature type="compositionally biased region" description="Gly residues" evidence="1">
    <location>
        <begin position="38"/>
        <end position="55"/>
    </location>
</feature>
<feature type="signal peptide" evidence="2">
    <location>
        <begin position="1"/>
        <end position="25"/>
    </location>
</feature>
<gene>
    <name evidence="3" type="ORF">BV82_1454</name>
</gene>
<evidence type="ECO:0000313" key="3">
    <source>
        <dbReference type="EMBL" id="KDO00664.2"/>
    </source>
</evidence>
<dbReference type="NCBIfam" id="NF040487">
    <property type="entry name" value="T3SS_CigR_fam"/>
    <property type="match status" value="1"/>
</dbReference>
<sequence>MSRSRLLVVAVTSLSLMLGSLGAVADPGNGKGNPVHGQGQGKQGGQGAGQKGGKGAEQWSHGPTIDRTSVINVLHGYPDYWSRGADLPPGVRKNLARGKPLPPGIAKKLDDRLLGRLPHYDGYEWRQAGTDLILVAIATGIIYEVLTHVLD</sequence>
<reference evidence="3 4" key="1">
    <citation type="journal article" date="2014" name="Genome Announc.">
        <title>Genome Sequence of Pseudomonas sp. Strain P482, a Tomato Rhizosphere Isolate with Broad-Spectrum Antimicrobial Activity.</title>
        <authorList>
            <person name="Krzyzanowska D.M."/>
            <person name="Ossowicki A."/>
            <person name="Jafra S."/>
        </authorList>
    </citation>
    <scope>NUCLEOTIDE SEQUENCE [LARGE SCALE GENOMIC DNA]</scope>
    <source>
        <strain evidence="3 4">P482</strain>
    </source>
</reference>
<dbReference type="KEGG" id="pdw:BV82_1454"/>
<dbReference type="InterPro" id="IPR024572">
    <property type="entry name" value="RcnB"/>
</dbReference>
<feature type="chain" id="PRO_5042903160" evidence="2">
    <location>
        <begin position="26"/>
        <end position="151"/>
    </location>
</feature>
<dbReference type="Gene3D" id="3.10.450.160">
    <property type="entry name" value="inner membrane protein cigr"/>
    <property type="match status" value="1"/>
</dbReference>
<keyword evidence="2" id="KW-0732">Signal</keyword>
<keyword evidence="4" id="KW-1185">Reference proteome</keyword>
<evidence type="ECO:0000256" key="1">
    <source>
        <dbReference type="SAM" id="MobiDB-lite"/>
    </source>
</evidence>
<evidence type="ECO:0000256" key="2">
    <source>
        <dbReference type="SAM" id="SignalP"/>
    </source>
</evidence>
<dbReference type="GeneID" id="98283893"/>
<evidence type="ECO:0000313" key="4">
    <source>
        <dbReference type="Proteomes" id="UP000027121"/>
    </source>
</evidence>
<dbReference type="RefSeq" id="WP_010223945.1">
    <property type="nucleotide sequence ID" value="NZ_CATKPL010000033.1"/>
</dbReference>